<comment type="caution">
    <text evidence="2">The sequence shown here is derived from an EMBL/GenBank/DDBJ whole genome shotgun (WGS) entry which is preliminary data.</text>
</comment>
<evidence type="ECO:0000313" key="2">
    <source>
        <dbReference type="EMBL" id="GAG96956.1"/>
    </source>
</evidence>
<dbReference type="InterPro" id="IPR000700">
    <property type="entry name" value="PAS-assoc_C"/>
</dbReference>
<dbReference type="EMBL" id="BART01019845">
    <property type="protein sequence ID" value="GAG96956.1"/>
    <property type="molecule type" value="Genomic_DNA"/>
</dbReference>
<evidence type="ECO:0000259" key="1">
    <source>
        <dbReference type="PROSITE" id="PS50113"/>
    </source>
</evidence>
<gene>
    <name evidence="2" type="ORF">S01H4_37023</name>
</gene>
<dbReference type="InterPro" id="IPR035965">
    <property type="entry name" value="PAS-like_dom_sf"/>
</dbReference>
<dbReference type="SUPFAM" id="SSF55785">
    <property type="entry name" value="PYP-like sensor domain (PAS domain)"/>
    <property type="match status" value="1"/>
</dbReference>
<organism evidence="2">
    <name type="scientific">marine sediment metagenome</name>
    <dbReference type="NCBI Taxonomy" id="412755"/>
    <lineage>
        <taxon>unclassified sequences</taxon>
        <taxon>metagenomes</taxon>
        <taxon>ecological metagenomes</taxon>
    </lineage>
</organism>
<reference evidence="2" key="1">
    <citation type="journal article" date="2014" name="Front. Microbiol.">
        <title>High frequency of phylogenetically diverse reductive dehalogenase-homologous genes in deep subseafloor sedimentary metagenomes.</title>
        <authorList>
            <person name="Kawai M."/>
            <person name="Futagami T."/>
            <person name="Toyoda A."/>
            <person name="Takaki Y."/>
            <person name="Nishi S."/>
            <person name="Hori S."/>
            <person name="Arai W."/>
            <person name="Tsubouchi T."/>
            <person name="Morono Y."/>
            <person name="Uchiyama I."/>
            <person name="Ito T."/>
            <person name="Fujiyama A."/>
            <person name="Inagaki F."/>
            <person name="Takami H."/>
        </authorList>
    </citation>
    <scope>NUCLEOTIDE SEQUENCE</scope>
    <source>
        <strain evidence="2">Expedition CK06-06</strain>
    </source>
</reference>
<feature type="domain" description="PAC" evidence="1">
    <location>
        <begin position="35"/>
        <end position="85"/>
    </location>
</feature>
<name>X1DKN5_9ZZZZ</name>
<protein>
    <recommendedName>
        <fullName evidence="1">PAC domain-containing protein</fullName>
    </recommendedName>
</protein>
<dbReference type="Gene3D" id="3.30.450.20">
    <property type="entry name" value="PAS domain"/>
    <property type="match status" value="1"/>
</dbReference>
<dbReference type="InterPro" id="IPR000014">
    <property type="entry name" value="PAS"/>
</dbReference>
<proteinExistence type="predicted"/>
<feature type="non-terminal residue" evidence="2">
    <location>
        <position position="1"/>
    </location>
</feature>
<sequence>NLPPGGFINLIYPEDRKIVIEFAKKRQRGMKTNITGYECRCLKKNGDIIWIQSYSKTIIYNNEFADFIVIIDITDKKRAEIKLKESEQRLKYHLSFPYMMLK</sequence>
<dbReference type="InterPro" id="IPR013655">
    <property type="entry name" value="PAS_fold_3"/>
</dbReference>
<dbReference type="AlphaFoldDB" id="X1DKN5"/>
<dbReference type="Pfam" id="PF08447">
    <property type="entry name" value="PAS_3"/>
    <property type="match status" value="1"/>
</dbReference>
<dbReference type="PROSITE" id="PS50113">
    <property type="entry name" value="PAC"/>
    <property type="match status" value="1"/>
</dbReference>
<accession>X1DKN5</accession>
<dbReference type="NCBIfam" id="TIGR00229">
    <property type="entry name" value="sensory_box"/>
    <property type="match status" value="1"/>
</dbReference>